<evidence type="ECO:0008006" key="5">
    <source>
        <dbReference type="Google" id="ProtNLM"/>
    </source>
</evidence>
<dbReference type="Proteomes" id="UP000265515">
    <property type="component" value="Unassembled WGS sequence"/>
</dbReference>
<evidence type="ECO:0000313" key="4">
    <source>
        <dbReference type="Proteomes" id="UP000265515"/>
    </source>
</evidence>
<evidence type="ECO:0000256" key="1">
    <source>
        <dbReference type="SAM" id="MobiDB-lite"/>
    </source>
</evidence>
<feature type="compositionally biased region" description="Low complexity" evidence="1">
    <location>
        <begin position="9"/>
        <end position="23"/>
    </location>
</feature>
<dbReference type="InterPro" id="IPR015943">
    <property type="entry name" value="WD40/YVTN_repeat-like_dom_sf"/>
</dbReference>
<keyword evidence="2" id="KW-1133">Transmembrane helix</keyword>
<sequence>MTSTAWMTSSAVSSSDPSGSVSGLGWPSSRSCAVVTRSFFFLMVVAMVALAPVAPCANATSRVTISSTHCYAAQGEKGLLIFPLDRYSAYVAIPPPQGLSKISDMFLEPGGRFLFVLSLGGSGGGSSFAVLSLANATAPTLVGGPVAVSAGPYGAVCGKAGTIVIAGGESNLTVWKYDQATGQVVSNTPEKSFRVGKSQDRVLLSNDGKAAYVKGELDPLLGHGVGYGVMIVPLDNPTAISPIQVPNAPAPLQSGPGPVVFPMESALSEDGKVLFTAHGEGVSSINVSNPLDCTLLTDAETIPQEYYSIAVVGQQAFAVGYTPVPRLLEIDISDPSALVMSKLLRFTFKRPVSVAANKQFFYIADWGTDCVVVIDRATKLATWAGCEVVAGGRRPNRPVRGHRGSTRGQTRPQASAPPSSPSAPVPPSS</sequence>
<proteinExistence type="predicted"/>
<evidence type="ECO:0000313" key="3">
    <source>
        <dbReference type="EMBL" id="GBG67534.1"/>
    </source>
</evidence>
<feature type="compositionally biased region" description="Pro residues" evidence="1">
    <location>
        <begin position="418"/>
        <end position="429"/>
    </location>
</feature>
<protein>
    <recommendedName>
        <fullName evidence="5">YncE family protein</fullName>
    </recommendedName>
</protein>
<feature type="region of interest" description="Disordered" evidence="1">
    <location>
        <begin position="392"/>
        <end position="429"/>
    </location>
</feature>
<feature type="region of interest" description="Disordered" evidence="1">
    <location>
        <begin position="1"/>
        <end position="26"/>
    </location>
</feature>
<comment type="caution">
    <text evidence="3">The sequence shown here is derived from an EMBL/GenBank/DDBJ whole genome shotgun (WGS) entry which is preliminary data.</text>
</comment>
<dbReference type="AlphaFoldDB" id="A0A388KBU5"/>
<accession>A0A388KBU5</accession>
<dbReference type="Gramene" id="GBG67534">
    <property type="protein sequence ID" value="GBG67534"/>
    <property type="gene ID" value="CBR_g665"/>
</dbReference>
<keyword evidence="2" id="KW-0472">Membrane</keyword>
<feature type="compositionally biased region" description="Basic residues" evidence="1">
    <location>
        <begin position="394"/>
        <end position="405"/>
    </location>
</feature>
<feature type="transmembrane region" description="Helical" evidence="2">
    <location>
        <begin position="34"/>
        <end position="54"/>
    </location>
</feature>
<gene>
    <name evidence="3" type="ORF">CBR_g665</name>
</gene>
<reference evidence="3 4" key="1">
    <citation type="journal article" date="2018" name="Cell">
        <title>The Chara Genome: Secondary Complexity and Implications for Plant Terrestrialization.</title>
        <authorList>
            <person name="Nishiyama T."/>
            <person name="Sakayama H."/>
            <person name="Vries J.D."/>
            <person name="Buschmann H."/>
            <person name="Saint-Marcoux D."/>
            <person name="Ullrich K.K."/>
            <person name="Haas F.B."/>
            <person name="Vanderstraeten L."/>
            <person name="Becker D."/>
            <person name="Lang D."/>
            <person name="Vosolsobe S."/>
            <person name="Rombauts S."/>
            <person name="Wilhelmsson P.K.I."/>
            <person name="Janitza P."/>
            <person name="Kern R."/>
            <person name="Heyl A."/>
            <person name="Rumpler F."/>
            <person name="Villalobos L.I.A.C."/>
            <person name="Clay J.M."/>
            <person name="Skokan R."/>
            <person name="Toyoda A."/>
            <person name="Suzuki Y."/>
            <person name="Kagoshima H."/>
            <person name="Schijlen E."/>
            <person name="Tajeshwar N."/>
            <person name="Catarino B."/>
            <person name="Hetherington A.J."/>
            <person name="Saltykova A."/>
            <person name="Bonnot C."/>
            <person name="Breuninger H."/>
            <person name="Symeonidi A."/>
            <person name="Radhakrishnan G.V."/>
            <person name="Van Nieuwerburgh F."/>
            <person name="Deforce D."/>
            <person name="Chang C."/>
            <person name="Karol K.G."/>
            <person name="Hedrich R."/>
            <person name="Ulvskov P."/>
            <person name="Glockner G."/>
            <person name="Delwiche C.F."/>
            <person name="Petrasek J."/>
            <person name="Van de Peer Y."/>
            <person name="Friml J."/>
            <person name="Beilby M."/>
            <person name="Dolan L."/>
            <person name="Kohara Y."/>
            <person name="Sugano S."/>
            <person name="Fujiyama A."/>
            <person name="Delaux P.-M."/>
            <person name="Quint M."/>
            <person name="TheiBen G."/>
            <person name="Hagemann M."/>
            <person name="Harholt J."/>
            <person name="Dunand C."/>
            <person name="Zachgo S."/>
            <person name="Langdale J."/>
            <person name="Maumus F."/>
            <person name="Straeten D.V.D."/>
            <person name="Gould S.B."/>
            <person name="Rensing S.A."/>
        </authorList>
    </citation>
    <scope>NUCLEOTIDE SEQUENCE [LARGE SCALE GENOMIC DNA]</scope>
    <source>
        <strain evidence="3 4">S276</strain>
    </source>
</reference>
<keyword evidence="4" id="KW-1185">Reference proteome</keyword>
<dbReference type="Gene3D" id="2.130.10.10">
    <property type="entry name" value="YVTN repeat-like/Quinoprotein amine dehydrogenase"/>
    <property type="match status" value="1"/>
</dbReference>
<keyword evidence="2" id="KW-0812">Transmembrane</keyword>
<dbReference type="EMBL" id="BFEA01000088">
    <property type="protein sequence ID" value="GBG67534.1"/>
    <property type="molecule type" value="Genomic_DNA"/>
</dbReference>
<name>A0A388KBU5_CHABU</name>
<evidence type="ECO:0000256" key="2">
    <source>
        <dbReference type="SAM" id="Phobius"/>
    </source>
</evidence>
<dbReference type="SUPFAM" id="SSF75011">
    <property type="entry name" value="3-carboxy-cis,cis-mucoante lactonizing enzyme"/>
    <property type="match status" value="1"/>
</dbReference>
<organism evidence="3 4">
    <name type="scientific">Chara braunii</name>
    <name type="common">Braun's stonewort</name>
    <dbReference type="NCBI Taxonomy" id="69332"/>
    <lineage>
        <taxon>Eukaryota</taxon>
        <taxon>Viridiplantae</taxon>
        <taxon>Streptophyta</taxon>
        <taxon>Charophyceae</taxon>
        <taxon>Charales</taxon>
        <taxon>Characeae</taxon>
        <taxon>Chara</taxon>
    </lineage>
</organism>